<dbReference type="Proteomes" id="UP000017805">
    <property type="component" value="Chromosome"/>
</dbReference>
<sequence>MIQTGIANPPRAQTAFTFHKTKRKRVFNSKTTFSHFDYYFISFPIIAKFIQNDCKIANKSESIMLAFYNTIIEKKSSQLFFAFKIK</sequence>
<organism evidence="1 2">
    <name type="scientific">Bacillus infantis NRRL B-14911</name>
    <dbReference type="NCBI Taxonomy" id="1367477"/>
    <lineage>
        <taxon>Bacteria</taxon>
        <taxon>Bacillati</taxon>
        <taxon>Bacillota</taxon>
        <taxon>Bacilli</taxon>
        <taxon>Bacillales</taxon>
        <taxon>Bacillaceae</taxon>
        <taxon>Bacillus</taxon>
    </lineage>
</organism>
<dbReference type="AlphaFoldDB" id="U5L659"/>
<evidence type="ECO:0000313" key="2">
    <source>
        <dbReference type="Proteomes" id="UP000017805"/>
    </source>
</evidence>
<gene>
    <name evidence="1" type="ORF">N288_00700</name>
</gene>
<accession>U5L659</accession>
<reference evidence="1 2" key="1">
    <citation type="submission" date="2013-07" db="EMBL/GenBank/DDBJ databases">
        <title>Complete genome sequence of Bacillus infantis NRRL B-14911 that has potential to induce cardiac disease by antigenic mimicry.</title>
        <authorList>
            <person name="Massilamany C."/>
            <person name="Smith T.P.L."/>
            <person name="Loy J.D."/>
            <person name="Barletta R."/>
            <person name="Reddy J."/>
        </authorList>
    </citation>
    <scope>NUCLEOTIDE SEQUENCE [LARGE SCALE GENOMIC DNA]</scope>
    <source>
        <strain evidence="1 2">NRRL B-14911</strain>
    </source>
</reference>
<proteinExistence type="predicted"/>
<keyword evidence="2" id="KW-1185">Reference proteome</keyword>
<dbReference type="EMBL" id="CP006643">
    <property type="protein sequence ID" value="AGX02157.1"/>
    <property type="molecule type" value="Genomic_DNA"/>
</dbReference>
<protein>
    <submittedName>
        <fullName evidence="1">Uncharacterized protein</fullName>
    </submittedName>
</protein>
<evidence type="ECO:0000313" key="1">
    <source>
        <dbReference type="EMBL" id="AGX02157.1"/>
    </source>
</evidence>
<name>U5L659_9BACI</name>
<dbReference type="HOGENOM" id="CLU_2491363_0_0_9"/>
<dbReference type="KEGG" id="bif:N288_00700"/>